<accession>A0A1H5VXT8</accession>
<gene>
    <name evidence="2" type="ORF">SAMN05444390_101878</name>
</gene>
<name>A0A1H5VXT8_9GAMM</name>
<evidence type="ECO:0000313" key="2">
    <source>
        <dbReference type="EMBL" id="SEF92030.1"/>
    </source>
</evidence>
<keyword evidence="3" id="KW-1185">Reference proteome</keyword>
<dbReference type="InterPro" id="IPR036291">
    <property type="entry name" value="NAD(P)-bd_dom_sf"/>
</dbReference>
<dbReference type="PRINTS" id="PR00081">
    <property type="entry name" value="GDHRDH"/>
</dbReference>
<dbReference type="EMBL" id="FNVQ01000001">
    <property type="protein sequence ID" value="SEF92030.1"/>
    <property type="molecule type" value="Genomic_DNA"/>
</dbReference>
<protein>
    <submittedName>
        <fullName evidence="2">3-oxoacyl-[acyl-carrier protein] reductase</fullName>
    </submittedName>
</protein>
<dbReference type="OrthoDB" id="9804774at2"/>
<dbReference type="PANTHER" id="PTHR42879:SF6">
    <property type="entry name" value="NADPH-DEPENDENT REDUCTASE BACG"/>
    <property type="match status" value="1"/>
</dbReference>
<comment type="similarity">
    <text evidence="1">Belongs to the short-chain dehydrogenases/reductases (SDR) family.</text>
</comment>
<dbReference type="CDD" id="cd05344">
    <property type="entry name" value="BKR_like_SDR_like"/>
    <property type="match status" value="1"/>
</dbReference>
<dbReference type="InterPro" id="IPR002347">
    <property type="entry name" value="SDR_fam"/>
</dbReference>
<organism evidence="2 3">
    <name type="scientific">Marinobacterium lutimaris</name>
    <dbReference type="NCBI Taxonomy" id="568106"/>
    <lineage>
        <taxon>Bacteria</taxon>
        <taxon>Pseudomonadati</taxon>
        <taxon>Pseudomonadota</taxon>
        <taxon>Gammaproteobacteria</taxon>
        <taxon>Oceanospirillales</taxon>
        <taxon>Oceanospirillaceae</taxon>
        <taxon>Marinobacterium</taxon>
    </lineage>
</organism>
<sequence length="259" mass="27173">MNLNLKGRKAIVCGASKGLGKACALALAEEGVDLVINARSADALNETAEEIRRQTGVGVTAVAADITTEAGRDHVLSACPKPDILVTNAGGPPPGDFREWDEQDWYSALDANMLTPIFLIKSVIDGMQARHFGRIINITSSAVKAPIPILGLSNGARSGLTGFVAGLARQTAAYNVTINNLLPGSFETDRLTSTLDSYAKKLGVSAEQVREEQMKASPAERFGDPAEFGAYCAFLCGSQAGFITGQNLLLDGGAYPGTL</sequence>
<dbReference type="Gene3D" id="3.40.50.720">
    <property type="entry name" value="NAD(P)-binding Rossmann-like Domain"/>
    <property type="match status" value="1"/>
</dbReference>
<dbReference type="Pfam" id="PF13561">
    <property type="entry name" value="adh_short_C2"/>
    <property type="match status" value="1"/>
</dbReference>
<dbReference type="InterPro" id="IPR050259">
    <property type="entry name" value="SDR"/>
</dbReference>
<dbReference type="PANTHER" id="PTHR42879">
    <property type="entry name" value="3-OXOACYL-(ACYL-CARRIER-PROTEIN) REDUCTASE"/>
    <property type="match status" value="1"/>
</dbReference>
<proteinExistence type="inferred from homology"/>
<dbReference type="AlphaFoldDB" id="A0A1H5VXT8"/>
<dbReference type="Proteomes" id="UP000236745">
    <property type="component" value="Unassembled WGS sequence"/>
</dbReference>
<reference evidence="2 3" key="1">
    <citation type="submission" date="2016-10" db="EMBL/GenBank/DDBJ databases">
        <authorList>
            <person name="de Groot N.N."/>
        </authorList>
    </citation>
    <scope>NUCLEOTIDE SEQUENCE [LARGE SCALE GENOMIC DNA]</scope>
    <source>
        <strain evidence="2 3">DSM 22012</strain>
    </source>
</reference>
<dbReference type="SUPFAM" id="SSF51735">
    <property type="entry name" value="NAD(P)-binding Rossmann-fold domains"/>
    <property type="match status" value="1"/>
</dbReference>
<dbReference type="RefSeq" id="WP_104001832.1">
    <property type="nucleotide sequence ID" value="NZ_FNVQ01000001.1"/>
</dbReference>
<evidence type="ECO:0000256" key="1">
    <source>
        <dbReference type="ARBA" id="ARBA00006484"/>
    </source>
</evidence>
<evidence type="ECO:0000313" key="3">
    <source>
        <dbReference type="Proteomes" id="UP000236745"/>
    </source>
</evidence>
<dbReference type="FunFam" id="3.40.50.720:FF:000642">
    <property type="entry name" value="Short-chain dehydrogenase/reductase SDR"/>
    <property type="match status" value="1"/>
</dbReference>